<feature type="non-terminal residue" evidence="1">
    <location>
        <position position="235"/>
    </location>
</feature>
<reference evidence="1" key="1">
    <citation type="submission" date="2018-05" db="EMBL/GenBank/DDBJ databases">
        <authorList>
            <person name="Lanie J.A."/>
            <person name="Ng W.-L."/>
            <person name="Kazmierczak K.M."/>
            <person name="Andrzejewski T.M."/>
            <person name="Davidsen T.M."/>
            <person name="Wayne K.J."/>
            <person name="Tettelin H."/>
            <person name="Glass J.I."/>
            <person name="Rusch D."/>
            <person name="Podicherti R."/>
            <person name="Tsui H.-C.T."/>
            <person name="Winkler M.E."/>
        </authorList>
    </citation>
    <scope>NUCLEOTIDE SEQUENCE</scope>
</reference>
<organism evidence="1">
    <name type="scientific">marine metagenome</name>
    <dbReference type="NCBI Taxonomy" id="408172"/>
    <lineage>
        <taxon>unclassified sequences</taxon>
        <taxon>metagenomes</taxon>
        <taxon>ecological metagenomes</taxon>
    </lineage>
</organism>
<dbReference type="AlphaFoldDB" id="A0A383DIP7"/>
<accession>A0A383DIP7</accession>
<evidence type="ECO:0008006" key="2">
    <source>
        <dbReference type="Google" id="ProtNLM"/>
    </source>
</evidence>
<evidence type="ECO:0000313" key="1">
    <source>
        <dbReference type="EMBL" id="SVE44135.1"/>
    </source>
</evidence>
<sequence length="235" mass="26850">RGYGGRYDDSWKNEITEYLPEEHLNFARYNSVLPIPDGWNLGGTPLNGAIVNAMKFIPMYRSKNNIQKLNVVFITDGASNDSSNWRIGDDFEKEFSRGGEKVVYTDPVTKKSYNRAEYRGYNQRTTTLLLKMLKDRVKCNVVGFFLAAASRGRVSNHDLQYVFPNQDMKELRKTLRKDKVLVSETQGYDEYYFVAGGSSLKIDDGELDVNGDMTRGKMAKGFTNYMRGKVVNRVL</sequence>
<dbReference type="EMBL" id="UINC01217508">
    <property type="protein sequence ID" value="SVE44135.1"/>
    <property type="molecule type" value="Genomic_DNA"/>
</dbReference>
<gene>
    <name evidence="1" type="ORF">METZ01_LOCUS496989</name>
</gene>
<proteinExistence type="predicted"/>
<protein>
    <recommendedName>
        <fullName evidence="2">VWFA domain-containing protein</fullName>
    </recommendedName>
</protein>
<feature type="non-terminal residue" evidence="1">
    <location>
        <position position="1"/>
    </location>
</feature>
<name>A0A383DIP7_9ZZZZ</name>